<protein>
    <submittedName>
        <fullName evidence="3">Phosphatidylglycerophosphatase A</fullName>
    </submittedName>
</protein>
<dbReference type="PANTHER" id="PTHR36305">
    <property type="entry name" value="PHOSPHATIDYLGLYCEROPHOSPHATASE A"/>
    <property type="match status" value="1"/>
</dbReference>
<accession>A0A538SHI6</accession>
<dbReference type="CDD" id="cd06971">
    <property type="entry name" value="PgpA"/>
    <property type="match status" value="1"/>
</dbReference>
<dbReference type="AlphaFoldDB" id="A0A538SHI6"/>
<feature type="transmembrane region" description="Helical" evidence="1">
    <location>
        <begin position="42"/>
        <end position="63"/>
    </location>
</feature>
<dbReference type="InterPro" id="IPR036681">
    <property type="entry name" value="PgpA-like_sf"/>
</dbReference>
<dbReference type="InterPro" id="IPR007686">
    <property type="entry name" value="YutG/PgpA"/>
</dbReference>
<comment type="caution">
    <text evidence="3">The sequence shown here is derived from an EMBL/GenBank/DDBJ whole genome shotgun (WGS) entry which is preliminary data.</text>
</comment>
<keyword evidence="1" id="KW-0812">Transmembrane</keyword>
<dbReference type="PANTHER" id="PTHR36305:SF1">
    <property type="entry name" value="PHOSPHATIDYLGLYCEROPHOSPHATASE A"/>
    <property type="match status" value="1"/>
</dbReference>
<sequence>MRRVAVLLATGFGLGYLPIAPATWASAATCMALVFVLPRLELPAFAALTLVVTVLAVIVCGPAEKVLGHDAHPIVLDEVAGMMITVCGVPAIGFADPPHVITLIVGFVLFRIFDVWKPPPVGRAQELPGGFGVVTDDVLAGLYSNLVLQILARVWPGT</sequence>
<dbReference type="Pfam" id="PF04608">
    <property type="entry name" value="PgpA"/>
    <property type="match status" value="1"/>
</dbReference>
<name>A0A538SHI6_UNCEI</name>
<keyword evidence="1" id="KW-0472">Membrane</keyword>
<evidence type="ECO:0000313" key="4">
    <source>
        <dbReference type="Proteomes" id="UP000316292"/>
    </source>
</evidence>
<evidence type="ECO:0000259" key="2">
    <source>
        <dbReference type="Pfam" id="PF04608"/>
    </source>
</evidence>
<proteinExistence type="predicted"/>
<dbReference type="EMBL" id="VBOR01000027">
    <property type="protein sequence ID" value="TMQ50825.1"/>
    <property type="molecule type" value="Genomic_DNA"/>
</dbReference>
<dbReference type="Proteomes" id="UP000316292">
    <property type="component" value="Unassembled WGS sequence"/>
</dbReference>
<evidence type="ECO:0000313" key="3">
    <source>
        <dbReference type="EMBL" id="TMQ50825.1"/>
    </source>
</evidence>
<reference evidence="3 4" key="1">
    <citation type="journal article" date="2019" name="Nat. Microbiol.">
        <title>Mediterranean grassland soil C-N compound turnover is dependent on rainfall and depth, and is mediated by genomically divergent microorganisms.</title>
        <authorList>
            <person name="Diamond S."/>
            <person name="Andeer P.F."/>
            <person name="Li Z."/>
            <person name="Crits-Christoph A."/>
            <person name="Burstein D."/>
            <person name="Anantharaman K."/>
            <person name="Lane K.R."/>
            <person name="Thomas B.C."/>
            <person name="Pan C."/>
            <person name="Northen T.R."/>
            <person name="Banfield J.F."/>
        </authorList>
    </citation>
    <scope>NUCLEOTIDE SEQUENCE [LARGE SCALE GENOMIC DNA]</scope>
    <source>
        <strain evidence="3">WS_1</strain>
    </source>
</reference>
<organism evidence="3 4">
    <name type="scientific">Eiseniibacteriota bacterium</name>
    <dbReference type="NCBI Taxonomy" id="2212470"/>
    <lineage>
        <taxon>Bacteria</taxon>
        <taxon>Candidatus Eiseniibacteriota</taxon>
    </lineage>
</organism>
<dbReference type="GO" id="GO:0008962">
    <property type="term" value="F:phosphatidylglycerophosphatase activity"/>
    <property type="evidence" value="ECO:0007669"/>
    <property type="project" value="InterPro"/>
</dbReference>
<dbReference type="PIRSF" id="PIRSF006162">
    <property type="entry name" value="PgpA"/>
    <property type="match status" value="1"/>
</dbReference>
<evidence type="ECO:0000256" key="1">
    <source>
        <dbReference type="SAM" id="Phobius"/>
    </source>
</evidence>
<dbReference type="InterPro" id="IPR026037">
    <property type="entry name" value="PgpA"/>
</dbReference>
<dbReference type="GO" id="GO:0006629">
    <property type="term" value="P:lipid metabolic process"/>
    <property type="evidence" value="ECO:0007669"/>
    <property type="project" value="InterPro"/>
</dbReference>
<gene>
    <name evidence="3" type="ORF">E6K71_01500</name>
</gene>
<keyword evidence="1" id="KW-1133">Transmembrane helix</keyword>
<feature type="domain" description="YutG/PgpA" evidence="2">
    <location>
        <begin position="8"/>
        <end position="151"/>
    </location>
</feature>
<dbReference type="SUPFAM" id="SSF101307">
    <property type="entry name" value="YutG-like"/>
    <property type="match status" value="1"/>
</dbReference>